<evidence type="ECO:0008006" key="4">
    <source>
        <dbReference type="Google" id="ProtNLM"/>
    </source>
</evidence>
<dbReference type="AlphaFoldDB" id="A0A8S0Q714"/>
<dbReference type="InterPro" id="IPR009291">
    <property type="entry name" value="Vps62"/>
</dbReference>
<dbReference type="Pfam" id="PF06101">
    <property type="entry name" value="Vps62"/>
    <property type="match status" value="1"/>
</dbReference>
<dbReference type="Gramene" id="OE9A111313T1">
    <property type="protein sequence ID" value="OE9A111313C1"/>
    <property type="gene ID" value="OE9A111313"/>
</dbReference>
<dbReference type="PANTHER" id="PTHR48152">
    <property type="entry name" value="F1C9.34 PROTEIN"/>
    <property type="match status" value="1"/>
</dbReference>
<accession>A0A8S0Q714</accession>
<protein>
    <recommendedName>
        <fullName evidence="4">Vacuolar protein sorting-associated protein 62</fullName>
    </recommendedName>
</protein>
<sequence>MLVSHLFLILLCSHIGSKNFTTFFLIANTRLSFMGNSLRRSSDYNSNEEARSLPIDTIFQLPSPMPSWPSGGDFASGEIDLGGLQVRQVSSFNKVWTAYEGGPDNLGATVFEPSNVPDGFSMFGCYAQQNNQPLFGWVLVGKDDSGDILKKPTDYTLVWTSESLKISQTTQAYFWLPTPPDGYVAVGIVVTTSSDKPSLDKIRCVRTDFSEECETDNWIWAQGTVRSDNGVNLYGLRPQNRGTQAQALSVGTFTVQDNDSSLSLSCLKNNNFPSSSMPNLKQIEALFEAYSPFIYFHPRETYLPSSVNWYFSNGALLYTKGEESNPVPIEPNGSNLPQGGSNDGTYWLDLPVDENAKEKIRKGDLASSEVYLHVKPMFGSTFTDIAMWIFYPFNGHSTAKLGLVDISLGHIGEHVGDWEHLTLRISNFDGVLYKVYFSEHSGGAWVDTSMAEFHTNNKIVAYSALNGHPFYYKPGLVLQGGDDIGLRDDTEKSDIFMDTAGGFSIVAAENLVPAVVEPPWLNYGREWGPKTQTKAGDEVNRLENLLSGNLRSAFERVVNLLPNEVYEEEGPLGPKMKSSWNGDER</sequence>
<feature type="chain" id="PRO_5035948254" description="Vacuolar protein sorting-associated protein 62" evidence="1">
    <location>
        <begin position="18"/>
        <end position="585"/>
    </location>
</feature>
<evidence type="ECO:0000313" key="3">
    <source>
        <dbReference type="Proteomes" id="UP000594638"/>
    </source>
</evidence>
<dbReference type="PANTHER" id="PTHR48152:SF3">
    <property type="entry name" value="DUF946 FAMILY PROTEIN (DUF946)"/>
    <property type="match status" value="1"/>
</dbReference>
<keyword evidence="1" id="KW-0732">Signal</keyword>
<gene>
    <name evidence="2" type="ORF">OLEA9_A111313</name>
</gene>
<dbReference type="Gramene" id="OE9A111313T3">
    <property type="protein sequence ID" value="OE9A111313C3"/>
    <property type="gene ID" value="OE9A111313"/>
</dbReference>
<keyword evidence="3" id="KW-1185">Reference proteome</keyword>
<dbReference type="Proteomes" id="UP000594638">
    <property type="component" value="Unassembled WGS sequence"/>
</dbReference>
<evidence type="ECO:0000313" key="2">
    <source>
        <dbReference type="EMBL" id="CAA2960610.1"/>
    </source>
</evidence>
<organism evidence="2 3">
    <name type="scientific">Olea europaea subsp. europaea</name>
    <dbReference type="NCBI Taxonomy" id="158383"/>
    <lineage>
        <taxon>Eukaryota</taxon>
        <taxon>Viridiplantae</taxon>
        <taxon>Streptophyta</taxon>
        <taxon>Embryophyta</taxon>
        <taxon>Tracheophyta</taxon>
        <taxon>Spermatophyta</taxon>
        <taxon>Magnoliopsida</taxon>
        <taxon>eudicotyledons</taxon>
        <taxon>Gunneridae</taxon>
        <taxon>Pentapetalae</taxon>
        <taxon>asterids</taxon>
        <taxon>lamiids</taxon>
        <taxon>Lamiales</taxon>
        <taxon>Oleaceae</taxon>
        <taxon>Oleeae</taxon>
        <taxon>Olea</taxon>
    </lineage>
</organism>
<comment type="caution">
    <text evidence="2">The sequence shown here is derived from an EMBL/GenBank/DDBJ whole genome shotgun (WGS) entry which is preliminary data.</text>
</comment>
<proteinExistence type="predicted"/>
<evidence type="ECO:0000256" key="1">
    <source>
        <dbReference type="SAM" id="SignalP"/>
    </source>
</evidence>
<reference evidence="2 3" key="1">
    <citation type="submission" date="2019-12" db="EMBL/GenBank/DDBJ databases">
        <authorList>
            <person name="Alioto T."/>
            <person name="Alioto T."/>
            <person name="Gomez Garrido J."/>
        </authorList>
    </citation>
    <scope>NUCLEOTIDE SEQUENCE [LARGE SCALE GENOMIC DNA]</scope>
</reference>
<feature type="signal peptide" evidence="1">
    <location>
        <begin position="1"/>
        <end position="17"/>
    </location>
</feature>
<name>A0A8S0Q714_OLEEU</name>
<dbReference type="OrthoDB" id="188042at2759"/>
<dbReference type="EMBL" id="CACTIH010000422">
    <property type="protein sequence ID" value="CAA2960610.1"/>
    <property type="molecule type" value="Genomic_DNA"/>
</dbReference>